<evidence type="ECO:0000313" key="2">
    <source>
        <dbReference type="Proteomes" id="UP000292958"/>
    </source>
</evidence>
<reference evidence="1 2" key="1">
    <citation type="submission" date="2019-02" db="EMBL/GenBank/DDBJ databases">
        <title>Genomic Encyclopedia of Archaeal and Bacterial Type Strains, Phase II (KMG-II): from individual species to whole genera.</title>
        <authorList>
            <person name="Goeker M."/>
        </authorList>
    </citation>
    <scope>NUCLEOTIDE SEQUENCE [LARGE SCALE GENOMIC DNA]</scope>
    <source>
        <strain evidence="1 2">DSM 18101</strain>
    </source>
</reference>
<proteinExistence type="predicted"/>
<comment type="caution">
    <text evidence="1">The sequence shown here is derived from an EMBL/GenBank/DDBJ whole genome shotgun (WGS) entry which is preliminary data.</text>
</comment>
<protein>
    <submittedName>
        <fullName evidence="1">Uncharacterized protein</fullName>
    </submittedName>
</protein>
<dbReference type="AlphaFoldDB" id="A0A4Q7YS55"/>
<dbReference type="InterPro" id="IPR011856">
    <property type="entry name" value="tRNA_endonuc-like_dom_sf"/>
</dbReference>
<name>A0A4Q7YS55_9BACT</name>
<evidence type="ECO:0000313" key="1">
    <source>
        <dbReference type="EMBL" id="RZU40044.1"/>
    </source>
</evidence>
<dbReference type="EMBL" id="SHKW01000001">
    <property type="protein sequence ID" value="RZU40044.1"/>
    <property type="molecule type" value="Genomic_DNA"/>
</dbReference>
<dbReference type="GO" id="GO:0003676">
    <property type="term" value="F:nucleic acid binding"/>
    <property type="evidence" value="ECO:0007669"/>
    <property type="project" value="InterPro"/>
</dbReference>
<organism evidence="1 2">
    <name type="scientific">Edaphobacter modestus</name>
    <dbReference type="NCBI Taxonomy" id="388466"/>
    <lineage>
        <taxon>Bacteria</taxon>
        <taxon>Pseudomonadati</taxon>
        <taxon>Acidobacteriota</taxon>
        <taxon>Terriglobia</taxon>
        <taxon>Terriglobales</taxon>
        <taxon>Acidobacteriaceae</taxon>
        <taxon>Edaphobacter</taxon>
    </lineage>
</organism>
<keyword evidence="2" id="KW-1185">Reference proteome</keyword>
<dbReference type="OrthoDB" id="506280at2"/>
<dbReference type="Gene3D" id="3.40.1350.10">
    <property type="match status" value="1"/>
</dbReference>
<accession>A0A4Q7YS55</accession>
<sequence>MFVLQEDGSLTAMKPSLFALEEDFQRLLEEHPELLAGELIDPEEPRRWLLVTREIGIPAETDGPGWWSADHLFLDQDGIPTIVEVKRQTDSRIRREVVGQMLDYAANAVVNLKIEVIRGKFEENCQRNKVEPDQELQQRLGQEIDVEKFWMQVKTNIEAQKIRLLFVADDIPRELKRVVEFLNRQMNPAEVLALELRQFLGDNGLRTIVPTLYGQTEETRGLKTAAPTRKWDEASFFEELTIRHPEAVTVARKIRDWMGQNTDRVTYGKGIIDGTINAVSLWSGQKLYPLTISTQGKLIVNFGYCKRGPFESDVMREEWLKRLTQIPGLTLSTKGIDKYPVVLLASMQVGNTLSEFFQVMSWFVDVLREWKAEPLPTASM</sequence>
<dbReference type="Proteomes" id="UP000292958">
    <property type="component" value="Unassembled WGS sequence"/>
</dbReference>
<dbReference type="RefSeq" id="WP_130418166.1">
    <property type="nucleotide sequence ID" value="NZ_SHKW01000001.1"/>
</dbReference>
<gene>
    <name evidence="1" type="ORF">BDD14_1465</name>
</gene>